<dbReference type="GO" id="GO:0006493">
    <property type="term" value="P:protein O-linked glycosylation"/>
    <property type="evidence" value="ECO:0007669"/>
    <property type="project" value="InterPro"/>
</dbReference>
<evidence type="ECO:0000256" key="5">
    <source>
        <dbReference type="ARBA" id="ARBA00022692"/>
    </source>
</evidence>
<feature type="transmembrane region" description="Helical" evidence="8">
    <location>
        <begin position="93"/>
        <end position="111"/>
    </location>
</feature>
<keyword evidence="6 8" id="KW-1133">Transmembrane helix</keyword>
<feature type="transmembrane region" description="Helical" evidence="8">
    <location>
        <begin position="300"/>
        <end position="322"/>
    </location>
</feature>
<evidence type="ECO:0000256" key="1">
    <source>
        <dbReference type="ARBA" id="ARBA00004651"/>
    </source>
</evidence>
<feature type="transmembrane region" description="Helical" evidence="8">
    <location>
        <begin position="496"/>
        <end position="516"/>
    </location>
</feature>
<accession>A0AAU7CYN4</accession>
<sequence length="640" mass="71084">MLTDTAPASASPRRNRLILVALWFFFYASFTLLTPPLLDDADSVHSEVAREMLVRHDWVTLYANGIRYLEKAPLLYWSIAASFKVFGVHTATARLPLAFTVLALVLAMEAFGRRAFGSTRAGLYAALILLSSFGIFIFTRITIPDVAVCLWLTLAMLCYWKTEAQERPSRLLCWSFAACCALNVLTKGLIGIVFPLLIVLAHLLLTRGLRGTLLRLRQFFPASSLIVFLVIAAPWHILIALANPTQGHPGHLAFVHGHWSVPGPTEGNVHGWLWFYFVNEQVLRYLNLRVPRDYDTVPLALFWGLLLVWLMPWSAYLFKAVATVPWLKSLRRQLLDAAQSTRLLLGIWAAVPMVFFSFSTRQEYYVLPALPALALLIAAWLADEADEAEAFTVPNRLVVAGQRISIVLLVLGSIAALAAGFFILHSQPPAPNTDLAAMLKQNPGDYALSFGHFLDLDTRAMGAFRTPLIITAIALFAGTLLNWLLRRNYKPHAANLWLAGGAFGFLLAAHLGLQIFSPVLTSYKLAMAIAPELKPDDLIVIDGEYESGSTLGFYLHRPAADAQPIHILNGRSSNLWYGSFFPDAPHIFETDASLSLKWLGVRRIFLWQDLDQPVPKLPGKAFFIAQSGGKEILSNQPNPF</sequence>
<comment type="subcellular location">
    <subcellularLocation>
        <location evidence="1">Cell membrane</location>
        <topology evidence="1">Multi-pass membrane protein</topology>
    </subcellularLocation>
</comment>
<evidence type="ECO:0000313" key="11">
    <source>
        <dbReference type="EMBL" id="XBH13664.1"/>
    </source>
</evidence>
<dbReference type="GO" id="GO:0016763">
    <property type="term" value="F:pentosyltransferase activity"/>
    <property type="evidence" value="ECO:0007669"/>
    <property type="project" value="TreeGrafter"/>
</dbReference>
<feature type="transmembrane region" description="Helical" evidence="8">
    <location>
        <begin position="17"/>
        <end position="38"/>
    </location>
</feature>
<evidence type="ECO:0000256" key="2">
    <source>
        <dbReference type="ARBA" id="ARBA00022475"/>
    </source>
</evidence>
<feature type="transmembrane region" description="Helical" evidence="8">
    <location>
        <begin position="123"/>
        <end position="154"/>
    </location>
</feature>
<evidence type="ECO:0000256" key="3">
    <source>
        <dbReference type="ARBA" id="ARBA00022676"/>
    </source>
</evidence>
<evidence type="ECO:0000256" key="7">
    <source>
        <dbReference type="ARBA" id="ARBA00023136"/>
    </source>
</evidence>
<dbReference type="PANTHER" id="PTHR33908:SF3">
    <property type="entry name" value="UNDECAPRENYL PHOSPHATE-ALPHA-4-AMINO-4-DEOXY-L-ARABINOSE ARABINOSYL TRANSFERASE"/>
    <property type="match status" value="1"/>
</dbReference>
<evidence type="ECO:0000256" key="8">
    <source>
        <dbReference type="SAM" id="Phobius"/>
    </source>
</evidence>
<feature type="transmembrane region" description="Helical" evidence="8">
    <location>
        <begin position="174"/>
        <end position="205"/>
    </location>
</feature>
<dbReference type="GO" id="GO:0010041">
    <property type="term" value="P:response to iron(III) ion"/>
    <property type="evidence" value="ECO:0007669"/>
    <property type="project" value="TreeGrafter"/>
</dbReference>
<dbReference type="GO" id="GO:0009103">
    <property type="term" value="P:lipopolysaccharide biosynthetic process"/>
    <property type="evidence" value="ECO:0007669"/>
    <property type="project" value="UniProtKB-ARBA"/>
</dbReference>
<dbReference type="EMBL" id="CP121195">
    <property type="protein sequence ID" value="XBH13664.1"/>
    <property type="molecule type" value="Genomic_DNA"/>
</dbReference>
<keyword evidence="3" id="KW-0328">Glycosyltransferase</keyword>
<dbReference type="KEGG" id="epl:P4G45_00470"/>
<reference evidence="11" key="1">
    <citation type="submission" date="2023-03" db="EMBL/GenBank/DDBJ databases">
        <title>Edaphobacter sp.</title>
        <authorList>
            <person name="Huber K.J."/>
            <person name="Papendorf J."/>
            <person name="Pilke C."/>
            <person name="Bunk B."/>
            <person name="Sproeer C."/>
            <person name="Pester M."/>
        </authorList>
    </citation>
    <scope>NUCLEOTIDE SEQUENCE</scope>
    <source>
        <strain evidence="10">DSM 109919</strain>
        <strain evidence="11">DSM 109920</strain>
    </source>
</reference>
<gene>
    <name evidence="10" type="ORF">P4G45_00470</name>
    <name evidence="11" type="ORF">P8936_00475</name>
</gene>
<feature type="domain" description="ArnT-like N-terminal" evidence="9">
    <location>
        <begin position="48"/>
        <end position="240"/>
    </location>
</feature>
<evidence type="ECO:0000313" key="10">
    <source>
        <dbReference type="EMBL" id="XBH10227.1"/>
    </source>
</evidence>
<keyword evidence="2" id="KW-1003">Cell membrane</keyword>
<dbReference type="AlphaFoldDB" id="A0AAU7D7L8"/>
<feature type="transmembrane region" description="Helical" evidence="8">
    <location>
        <begin position="365"/>
        <end position="383"/>
    </location>
</feature>
<accession>A0AAU7D7L8</accession>
<dbReference type="RefSeq" id="WP_348267733.1">
    <property type="nucleotide sequence ID" value="NZ_CP121194.1"/>
</dbReference>
<dbReference type="InterPro" id="IPR003342">
    <property type="entry name" value="ArnT-like_N"/>
</dbReference>
<dbReference type="InterPro" id="IPR050297">
    <property type="entry name" value="LipidA_mod_glycosyltrf_83"/>
</dbReference>
<evidence type="ECO:0000259" key="9">
    <source>
        <dbReference type="Pfam" id="PF02366"/>
    </source>
</evidence>
<feature type="transmembrane region" description="Helical" evidence="8">
    <location>
        <begin position="343"/>
        <end position="359"/>
    </location>
</feature>
<dbReference type="Pfam" id="PF02366">
    <property type="entry name" value="PMT"/>
    <property type="match status" value="1"/>
</dbReference>
<keyword evidence="5 8" id="KW-0812">Transmembrane</keyword>
<protein>
    <submittedName>
        <fullName evidence="11">Phospholipid carrier-dependent glycosyltransferase</fullName>
    </submittedName>
</protein>
<dbReference type="GO" id="GO:0000030">
    <property type="term" value="F:mannosyltransferase activity"/>
    <property type="evidence" value="ECO:0007669"/>
    <property type="project" value="InterPro"/>
</dbReference>
<feature type="transmembrane region" description="Helical" evidence="8">
    <location>
        <begin position="464"/>
        <end position="484"/>
    </location>
</feature>
<dbReference type="PANTHER" id="PTHR33908">
    <property type="entry name" value="MANNOSYLTRANSFERASE YKCB-RELATED"/>
    <property type="match status" value="1"/>
</dbReference>
<keyword evidence="7 8" id="KW-0472">Membrane</keyword>
<proteinExistence type="predicted"/>
<evidence type="ECO:0000256" key="4">
    <source>
        <dbReference type="ARBA" id="ARBA00022679"/>
    </source>
</evidence>
<dbReference type="EMBL" id="CP121194">
    <property type="protein sequence ID" value="XBH10227.1"/>
    <property type="molecule type" value="Genomic_DNA"/>
</dbReference>
<dbReference type="GO" id="GO:0005886">
    <property type="term" value="C:plasma membrane"/>
    <property type="evidence" value="ECO:0007669"/>
    <property type="project" value="UniProtKB-SubCell"/>
</dbReference>
<evidence type="ECO:0000256" key="6">
    <source>
        <dbReference type="ARBA" id="ARBA00022989"/>
    </source>
</evidence>
<feature type="transmembrane region" description="Helical" evidence="8">
    <location>
        <begin position="225"/>
        <end position="242"/>
    </location>
</feature>
<organism evidence="11">
    <name type="scientific">Edaphobacter paludis</name>
    <dbReference type="NCBI Taxonomy" id="3035702"/>
    <lineage>
        <taxon>Bacteria</taxon>
        <taxon>Pseudomonadati</taxon>
        <taxon>Acidobacteriota</taxon>
        <taxon>Terriglobia</taxon>
        <taxon>Terriglobales</taxon>
        <taxon>Acidobacteriaceae</taxon>
        <taxon>Edaphobacter</taxon>
    </lineage>
</organism>
<keyword evidence="4" id="KW-0808">Transferase</keyword>
<feature type="transmembrane region" description="Helical" evidence="8">
    <location>
        <begin position="404"/>
        <end position="424"/>
    </location>
</feature>
<name>A0AAU7D7L8_9BACT</name>